<comment type="similarity">
    <text evidence="10">Belongs to the MurCDEF family. MurF subfamily.</text>
</comment>
<organism evidence="15 16">
    <name type="scientific">Albibacterium profundi</name>
    <dbReference type="NCBI Taxonomy" id="3134906"/>
    <lineage>
        <taxon>Bacteria</taxon>
        <taxon>Pseudomonadati</taxon>
        <taxon>Bacteroidota</taxon>
        <taxon>Sphingobacteriia</taxon>
        <taxon>Sphingobacteriales</taxon>
        <taxon>Sphingobacteriaceae</taxon>
        <taxon>Albibacterium</taxon>
    </lineage>
</organism>
<feature type="binding site" evidence="10">
    <location>
        <begin position="112"/>
        <end position="118"/>
    </location>
    <ligand>
        <name>ATP</name>
        <dbReference type="ChEBI" id="CHEBI:30616"/>
    </ligand>
</feature>
<dbReference type="InterPro" id="IPR005863">
    <property type="entry name" value="UDP-N-AcMur_synth"/>
</dbReference>
<dbReference type="Gene3D" id="3.90.190.20">
    <property type="entry name" value="Mur ligase, C-terminal domain"/>
    <property type="match status" value="1"/>
</dbReference>
<keyword evidence="9 10" id="KW-0961">Cell wall biogenesis/degradation</keyword>
<name>A0ABV5CD35_9SPHI</name>
<dbReference type="GO" id="GO:0047480">
    <property type="term" value="F:UDP-N-acetylmuramoyl-tripeptide-D-alanyl-D-alanine ligase activity"/>
    <property type="evidence" value="ECO:0007669"/>
    <property type="project" value="UniProtKB-EC"/>
</dbReference>
<dbReference type="Pfam" id="PF08245">
    <property type="entry name" value="Mur_ligase_M"/>
    <property type="match status" value="1"/>
</dbReference>
<dbReference type="InterPro" id="IPR051046">
    <property type="entry name" value="MurCDEF_CellWall_CoF430Synth"/>
</dbReference>
<evidence type="ECO:0000256" key="5">
    <source>
        <dbReference type="ARBA" id="ARBA00022840"/>
    </source>
</evidence>
<comment type="subcellular location">
    <subcellularLocation>
        <location evidence="10 11">Cytoplasm</location>
    </subcellularLocation>
</comment>
<evidence type="ECO:0000259" key="12">
    <source>
        <dbReference type="Pfam" id="PF01225"/>
    </source>
</evidence>
<gene>
    <name evidence="10 15" type="primary">murF</name>
    <name evidence="15" type="ORF">WKR92_06460</name>
</gene>
<keyword evidence="6 10" id="KW-0133">Cell shape</keyword>
<comment type="function">
    <text evidence="10 11">Involved in cell wall formation. Catalyzes the final step in the synthesis of UDP-N-acetylmuramoyl-pentapeptide, the precursor of murein.</text>
</comment>
<keyword evidence="16" id="KW-1185">Reference proteome</keyword>
<dbReference type="RefSeq" id="WP_375557006.1">
    <property type="nucleotide sequence ID" value="NZ_JBBVGT010000002.1"/>
</dbReference>
<dbReference type="EC" id="6.3.2.10" evidence="10 11"/>
<dbReference type="Gene3D" id="3.40.1190.10">
    <property type="entry name" value="Mur-like, catalytic domain"/>
    <property type="match status" value="1"/>
</dbReference>
<dbReference type="EMBL" id="JBBVGT010000002">
    <property type="protein sequence ID" value="MFB5945467.1"/>
    <property type="molecule type" value="Genomic_DNA"/>
</dbReference>
<evidence type="ECO:0000256" key="1">
    <source>
        <dbReference type="ARBA" id="ARBA00022490"/>
    </source>
</evidence>
<feature type="domain" description="Mur ligase central" evidence="14">
    <location>
        <begin position="110"/>
        <end position="296"/>
    </location>
</feature>
<dbReference type="SUPFAM" id="SSF53623">
    <property type="entry name" value="MurD-like peptide ligases, catalytic domain"/>
    <property type="match status" value="1"/>
</dbReference>
<evidence type="ECO:0000256" key="11">
    <source>
        <dbReference type="RuleBase" id="RU004136"/>
    </source>
</evidence>
<evidence type="ECO:0000256" key="3">
    <source>
        <dbReference type="ARBA" id="ARBA00022618"/>
    </source>
</evidence>
<evidence type="ECO:0000256" key="10">
    <source>
        <dbReference type="HAMAP-Rule" id="MF_02019"/>
    </source>
</evidence>
<dbReference type="NCBIfam" id="TIGR01143">
    <property type="entry name" value="murF"/>
    <property type="match status" value="1"/>
</dbReference>
<evidence type="ECO:0000256" key="7">
    <source>
        <dbReference type="ARBA" id="ARBA00022984"/>
    </source>
</evidence>
<dbReference type="PANTHER" id="PTHR43024">
    <property type="entry name" value="UDP-N-ACETYLMURAMOYL-TRIPEPTIDE--D-ALANYL-D-ALANINE LIGASE"/>
    <property type="match status" value="1"/>
</dbReference>
<dbReference type="InterPro" id="IPR036615">
    <property type="entry name" value="Mur_ligase_C_dom_sf"/>
</dbReference>
<evidence type="ECO:0000256" key="6">
    <source>
        <dbReference type="ARBA" id="ARBA00022960"/>
    </source>
</evidence>
<comment type="catalytic activity">
    <reaction evidence="10 11">
        <text>D-alanyl-D-alanine + UDP-N-acetyl-alpha-D-muramoyl-L-alanyl-gamma-D-glutamyl-meso-2,6-diaminopimelate + ATP = UDP-N-acetyl-alpha-D-muramoyl-L-alanyl-gamma-D-glutamyl-meso-2,6-diaminopimeloyl-D-alanyl-D-alanine + ADP + phosphate + H(+)</text>
        <dbReference type="Rhea" id="RHEA:28374"/>
        <dbReference type="ChEBI" id="CHEBI:15378"/>
        <dbReference type="ChEBI" id="CHEBI:30616"/>
        <dbReference type="ChEBI" id="CHEBI:43474"/>
        <dbReference type="ChEBI" id="CHEBI:57822"/>
        <dbReference type="ChEBI" id="CHEBI:61386"/>
        <dbReference type="ChEBI" id="CHEBI:83905"/>
        <dbReference type="ChEBI" id="CHEBI:456216"/>
        <dbReference type="EC" id="6.3.2.10"/>
    </reaction>
</comment>
<evidence type="ECO:0000256" key="9">
    <source>
        <dbReference type="ARBA" id="ARBA00023316"/>
    </source>
</evidence>
<dbReference type="Pfam" id="PF02875">
    <property type="entry name" value="Mur_ligase_C"/>
    <property type="match status" value="1"/>
</dbReference>
<evidence type="ECO:0000256" key="8">
    <source>
        <dbReference type="ARBA" id="ARBA00023306"/>
    </source>
</evidence>
<reference evidence="15 16" key="1">
    <citation type="submission" date="2024-04" db="EMBL/GenBank/DDBJ databases">
        <title>Albibacterium profundi sp. nov., isolated from sediment of the Challenger Deep of Mariana Trench.</title>
        <authorList>
            <person name="Wang Y."/>
        </authorList>
    </citation>
    <scope>NUCLEOTIDE SEQUENCE [LARGE SCALE GENOMIC DNA]</scope>
    <source>
        <strain evidence="15 16">RHL897</strain>
    </source>
</reference>
<evidence type="ECO:0000259" key="13">
    <source>
        <dbReference type="Pfam" id="PF02875"/>
    </source>
</evidence>
<dbReference type="InterPro" id="IPR004101">
    <property type="entry name" value="Mur_ligase_C"/>
</dbReference>
<feature type="domain" description="Mur ligase N-terminal catalytic" evidence="12">
    <location>
        <begin position="31"/>
        <end position="99"/>
    </location>
</feature>
<keyword evidence="8 10" id="KW-0131">Cell cycle</keyword>
<evidence type="ECO:0000259" key="14">
    <source>
        <dbReference type="Pfam" id="PF08245"/>
    </source>
</evidence>
<dbReference type="Pfam" id="PF01225">
    <property type="entry name" value="Mur_ligase"/>
    <property type="match status" value="1"/>
</dbReference>
<accession>A0ABV5CD35</accession>
<dbReference type="HAMAP" id="MF_02019">
    <property type="entry name" value="MurF"/>
    <property type="match status" value="1"/>
</dbReference>
<keyword evidence="3 10" id="KW-0132">Cell division</keyword>
<keyword evidence="7 10" id="KW-0573">Peptidoglycan synthesis</keyword>
<comment type="pathway">
    <text evidence="10 11">Cell wall biogenesis; peptidoglycan biosynthesis.</text>
</comment>
<keyword evidence="2 10" id="KW-0436">Ligase</keyword>
<dbReference type="InterPro" id="IPR036565">
    <property type="entry name" value="Mur-like_cat_sf"/>
</dbReference>
<feature type="domain" description="Mur ligase C-terminal" evidence="13">
    <location>
        <begin position="320"/>
        <end position="435"/>
    </location>
</feature>
<comment type="caution">
    <text evidence="15">The sequence shown here is derived from an EMBL/GenBank/DDBJ whole genome shotgun (WGS) entry which is preliminary data.</text>
</comment>
<dbReference type="SUPFAM" id="SSF53244">
    <property type="entry name" value="MurD-like peptide ligases, peptide-binding domain"/>
    <property type="match status" value="1"/>
</dbReference>
<protein>
    <recommendedName>
        <fullName evidence="10 11">UDP-N-acetylmuramoyl-tripeptide--D-alanyl-D-alanine ligase</fullName>
        <ecNumber evidence="10 11">6.3.2.10</ecNumber>
    </recommendedName>
    <alternativeName>
        <fullName evidence="10">D-alanyl-D-alanine-adding enzyme</fullName>
    </alternativeName>
</protein>
<keyword evidence="5 10" id="KW-0067">ATP-binding</keyword>
<keyword evidence="4 10" id="KW-0547">Nucleotide-binding</keyword>
<sequence>MLTFTEPLDGLKRRSMQIADIYKIYLNHPQISTDTRKIESGSIFLALKGANFNGNEFAEKALGLGAAYAIVDDAKYKTNERMILVPDALTTLQELARFHRDQLNIPVIGITGTNGKTTTKELIYSVLKEKFHVFATQGNLNNHIGVPLSILSIGKDIEVAVVEMGANHIGEIAFLCSIAKPDYGLITNVGRAHLEGFGSYEGVKKAKGELYSWLSSHNGTLFIQQNNEELMDMAGGLSFKERIGYGFSKEAMVSGHLVENNPFLRLKWKSRGIENLASTQLTGAYNTENILAAVCIGTFFGLTEEEINRGVSSYQPMNNRSQVLNTDRNTLICDYYNANVSSMKAALENLRSIQTDLPKVAILGDMFELGDDSSKEHKNLIELAGAIDGLNCLFIGSAFFEHKSEDYLFFKTTDAAREWLLQSPLRGQLILLKASRGMAFEQLISVL</sequence>
<keyword evidence="1 10" id="KW-0963">Cytoplasm</keyword>
<dbReference type="InterPro" id="IPR035911">
    <property type="entry name" value="MurE/MurF_N"/>
</dbReference>
<proteinExistence type="inferred from homology"/>
<dbReference type="Gene3D" id="3.40.1390.10">
    <property type="entry name" value="MurE/MurF, N-terminal domain"/>
    <property type="match status" value="1"/>
</dbReference>
<dbReference type="InterPro" id="IPR013221">
    <property type="entry name" value="Mur_ligase_cen"/>
</dbReference>
<evidence type="ECO:0000256" key="2">
    <source>
        <dbReference type="ARBA" id="ARBA00022598"/>
    </source>
</evidence>
<dbReference type="SUPFAM" id="SSF63418">
    <property type="entry name" value="MurE/MurF N-terminal domain"/>
    <property type="match status" value="1"/>
</dbReference>
<dbReference type="InterPro" id="IPR000713">
    <property type="entry name" value="Mur_ligase_N"/>
</dbReference>
<evidence type="ECO:0000256" key="4">
    <source>
        <dbReference type="ARBA" id="ARBA00022741"/>
    </source>
</evidence>
<dbReference type="PANTHER" id="PTHR43024:SF1">
    <property type="entry name" value="UDP-N-ACETYLMURAMOYL-TRIPEPTIDE--D-ALANYL-D-ALANINE LIGASE"/>
    <property type="match status" value="1"/>
</dbReference>
<evidence type="ECO:0000313" key="16">
    <source>
        <dbReference type="Proteomes" id="UP001580928"/>
    </source>
</evidence>
<evidence type="ECO:0000313" key="15">
    <source>
        <dbReference type="EMBL" id="MFB5945467.1"/>
    </source>
</evidence>
<dbReference type="Proteomes" id="UP001580928">
    <property type="component" value="Unassembled WGS sequence"/>
</dbReference>